<keyword evidence="2" id="KW-1185">Reference proteome</keyword>
<sequence>MDLAELSRKLSAADKLILQCPPQMVEFLLQSEASDPQLSPSPCNLHLTLYLQILLSLQQQASSPMENAPLLLSLKMAQLKLLILGRLDRLRRFLKDVFCAVSSCKYRVVSML</sequence>
<dbReference type="Proteomes" id="UP000054097">
    <property type="component" value="Unassembled WGS sequence"/>
</dbReference>
<reference evidence="2" key="2">
    <citation type="submission" date="2015-01" db="EMBL/GenBank/DDBJ databases">
        <title>Evolutionary Origins and Diversification of the Mycorrhizal Mutualists.</title>
        <authorList>
            <consortium name="DOE Joint Genome Institute"/>
            <consortium name="Mycorrhizal Genomics Consortium"/>
            <person name="Kohler A."/>
            <person name="Kuo A."/>
            <person name="Nagy L.G."/>
            <person name="Floudas D."/>
            <person name="Copeland A."/>
            <person name="Barry K.W."/>
            <person name="Cichocki N."/>
            <person name="Veneault-Fourrey C."/>
            <person name="LaButti K."/>
            <person name="Lindquist E.A."/>
            <person name="Lipzen A."/>
            <person name="Lundell T."/>
            <person name="Morin E."/>
            <person name="Murat C."/>
            <person name="Riley R."/>
            <person name="Ohm R."/>
            <person name="Sun H."/>
            <person name="Tunlid A."/>
            <person name="Henrissat B."/>
            <person name="Grigoriev I.V."/>
            <person name="Hibbett D.S."/>
            <person name="Martin F."/>
        </authorList>
    </citation>
    <scope>NUCLEOTIDE SEQUENCE [LARGE SCALE GENOMIC DNA]</scope>
    <source>
        <strain evidence="2">MAFF 305830</strain>
    </source>
</reference>
<dbReference type="AlphaFoldDB" id="A0A0C2W5Q5"/>
<gene>
    <name evidence="1" type="ORF">M408DRAFT_333231</name>
</gene>
<name>A0A0C2W5Q5_SERVB</name>
<organism evidence="1 2">
    <name type="scientific">Serendipita vermifera MAFF 305830</name>
    <dbReference type="NCBI Taxonomy" id="933852"/>
    <lineage>
        <taxon>Eukaryota</taxon>
        <taxon>Fungi</taxon>
        <taxon>Dikarya</taxon>
        <taxon>Basidiomycota</taxon>
        <taxon>Agaricomycotina</taxon>
        <taxon>Agaricomycetes</taxon>
        <taxon>Sebacinales</taxon>
        <taxon>Serendipitaceae</taxon>
        <taxon>Serendipita</taxon>
    </lineage>
</organism>
<evidence type="ECO:0000313" key="1">
    <source>
        <dbReference type="EMBL" id="KIM21783.1"/>
    </source>
</evidence>
<reference evidence="1 2" key="1">
    <citation type="submission" date="2014-04" db="EMBL/GenBank/DDBJ databases">
        <authorList>
            <consortium name="DOE Joint Genome Institute"/>
            <person name="Kuo A."/>
            <person name="Zuccaro A."/>
            <person name="Kohler A."/>
            <person name="Nagy L.G."/>
            <person name="Floudas D."/>
            <person name="Copeland A."/>
            <person name="Barry K.W."/>
            <person name="Cichocki N."/>
            <person name="Veneault-Fourrey C."/>
            <person name="LaButti K."/>
            <person name="Lindquist E.A."/>
            <person name="Lipzen A."/>
            <person name="Lundell T."/>
            <person name="Morin E."/>
            <person name="Murat C."/>
            <person name="Sun H."/>
            <person name="Tunlid A."/>
            <person name="Henrissat B."/>
            <person name="Grigoriev I.V."/>
            <person name="Hibbett D.S."/>
            <person name="Martin F."/>
            <person name="Nordberg H.P."/>
            <person name="Cantor M.N."/>
            <person name="Hua S.X."/>
        </authorList>
    </citation>
    <scope>NUCLEOTIDE SEQUENCE [LARGE SCALE GENOMIC DNA]</scope>
    <source>
        <strain evidence="1 2">MAFF 305830</strain>
    </source>
</reference>
<dbReference type="HOGENOM" id="CLU_2147427_0_0_1"/>
<accession>A0A0C2W5Q5</accession>
<proteinExistence type="predicted"/>
<protein>
    <submittedName>
        <fullName evidence="1">Uncharacterized protein</fullName>
    </submittedName>
</protein>
<evidence type="ECO:0000313" key="2">
    <source>
        <dbReference type="Proteomes" id="UP000054097"/>
    </source>
</evidence>
<dbReference type="EMBL" id="KN824371">
    <property type="protein sequence ID" value="KIM21783.1"/>
    <property type="molecule type" value="Genomic_DNA"/>
</dbReference>